<evidence type="ECO:0000313" key="8">
    <source>
        <dbReference type="EMBL" id="RLL41665.1"/>
    </source>
</evidence>
<protein>
    <recommendedName>
        <fullName evidence="2">peptidylprolyl isomerase</fullName>
        <ecNumber evidence="2">5.2.1.8</ecNumber>
    </recommendedName>
</protein>
<evidence type="ECO:0000256" key="6">
    <source>
        <dbReference type="PROSITE-ProRule" id="PRU00278"/>
    </source>
</evidence>
<dbReference type="Gene3D" id="1.10.4030.10">
    <property type="entry name" value="Porin chaperone SurA, peptide-binding domain"/>
    <property type="match status" value="1"/>
</dbReference>
<keyword evidence="9" id="KW-1185">Reference proteome</keyword>
<keyword evidence="5 6" id="KW-0413">Isomerase</keyword>
<accession>A0A498D5C2</accession>
<dbReference type="PANTHER" id="PTHR47245:SF1">
    <property type="entry name" value="FOLDASE PROTEIN PRSA"/>
    <property type="match status" value="1"/>
</dbReference>
<evidence type="ECO:0000256" key="4">
    <source>
        <dbReference type="ARBA" id="ARBA00023110"/>
    </source>
</evidence>
<comment type="catalytic activity">
    <reaction evidence="1">
        <text>[protein]-peptidylproline (omega=180) = [protein]-peptidylproline (omega=0)</text>
        <dbReference type="Rhea" id="RHEA:16237"/>
        <dbReference type="Rhea" id="RHEA-COMP:10747"/>
        <dbReference type="Rhea" id="RHEA-COMP:10748"/>
        <dbReference type="ChEBI" id="CHEBI:83833"/>
        <dbReference type="ChEBI" id="CHEBI:83834"/>
        <dbReference type="EC" id="5.2.1.8"/>
    </reaction>
</comment>
<dbReference type="Pfam" id="PF00639">
    <property type="entry name" value="Rotamase"/>
    <property type="match status" value="1"/>
</dbReference>
<reference evidence="8 9" key="1">
    <citation type="submission" date="2018-10" db="EMBL/GenBank/DDBJ databases">
        <title>Oceanobacillus sp. YLB-02 draft genome.</title>
        <authorList>
            <person name="Yu L."/>
        </authorList>
    </citation>
    <scope>NUCLEOTIDE SEQUENCE [LARGE SCALE GENOMIC DNA]</scope>
    <source>
        <strain evidence="8 9">YLB-02</strain>
    </source>
</reference>
<organism evidence="8 9">
    <name type="scientific">Oceanobacillus piezotolerans</name>
    <dbReference type="NCBI Taxonomy" id="2448030"/>
    <lineage>
        <taxon>Bacteria</taxon>
        <taxon>Bacillati</taxon>
        <taxon>Bacillota</taxon>
        <taxon>Bacilli</taxon>
        <taxon>Bacillales</taxon>
        <taxon>Bacillaceae</taxon>
        <taxon>Oceanobacillus</taxon>
    </lineage>
</organism>
<proteinExistence type="predicted"/>
<comment type="caution">
    <text evidence="8">The sequence shown here is derived from an EMBL/GenBank/DDBJ whole genome shotgun (WGS) entry which is preliminary data.</text>
</comment>
<dbReference type="OrthoDB" id="2677468at2"/>
<evidence type="ECO:0000256" key="2">
    <source>
        <dbReference type="ARBA" id="ARBA00013194"/>
    </source>
</evidence>
<evidence type="ECO:0000256" key="3">
    <source>
        <dbReference type="ARBA" id="ARBA00022729"/>
    </source>
</evidence>
<dbReference type="AlphaFoldDB" id="A0A498D5C2"/>
<evidence type="ECO:0000259" key="7">
    <source>
        <dbReference type="PROSITE" id="PS50198"/>
    </source>
</evidence>
<feature type="domain" description="PpiC" evidence="7">
    <location>
        <begin position="161"/>
        <end position="253"/>
    </location>
</feature>
<name>A0A498D5C2_9BACI</name>
<dbReference type="InterPro" id="IPR050245">
    <property type="entry name" value="PrsA_foldase"/>
</dbReference>
<evidence type="ECO:0000256" key="1">
    <source>
        <dbReference type="ARBA" id="ARBA00000971"/>
    </source>
</evidence>
<keyword evidence="3" id="KW-0732">Signal</keyword>
<dbReference type="InterPro" id="IPR027304">
    <property type="entry name" value="Trigger_fact/SurA_dom_sf"/>
</dbReference>
<sequence length="299" mass="34267">MSKKLLLAVIIVLLITNIASVLIFSRGEMVTLDEDNQKLSARDTVATVDGETITSEAWINSLTNTYGKDQLKTMIDREVVEKLAEENKIEVDEKVISREISLLATMQGITSKEEYALLKDGWRRDIIYRYQLEQLLTMDTQIPEEEIKNFYDLHGNQYNFTAAMQLSHILVPDMQTAEKVIGELKQGASFPLLAEEYTMDEESENNGGYIGFLHTNSQFFPNGYEEVAHDMEEGTYSEPFRADTGIAIIYLHRKLPSITFTYDELKPYIKSELAMQKTDESLSASRLWGELEIDWIFEE</sequence>
<dbReference type="EC" id="5.2.1.8" evidence="2"/>
<dbReference type="SUPFAM" id="SSF109998">
    <property type="entry name" value="Triger factor/SurA peptide-binding domain-like"/>
    <property type="match status" value="1"/>
</dbReference>
<dbReference type="RefSeq" id="WP_121524506.1">
    <property type="nucleotide sequence ID" value="NZ_RCHR01000007.1"/>
</dbReference>
<evidence type="ECO:0000256" key="5">
    <source>
        <dbReference type="ARBA" id="ARBA00023235"/>
    </source>
</evidence>
<dbReference type="Proteomes" id="UP000270219">
    <property type="component" value="Unassembled WGS sequence"/>
</dbReference>
<dbReference type="Gene3D" id="3.10.50.40">
    <property type="match status" value="1"/>
</dbReference>
<dbReference type="EMBL" id="RCHR01000007">
    <property type="protein sequence ID" value="RLL41665.1"/>
    <property type="molecule type" value="Genomic_DNA"/>
</dbReference>
<dbReference type="GO" id="GO:0003755">
    <property type="term" value="F:peptidyl-prolyl cis-trans isomerase activity"/>
    <property type="evidence" value="ECO:0007669"/>
    <property type="project" value="UniProtKB-KW"/>
</dbReference>
<keyword evidence="4 6" id="KW-0697">Rotamase</keyword>
<dbReference type="PANTHER" id="PTHR47245">
    <property type="entry name" value="PEPTIDYLPROLYL ISOMERASE"/>
    <property type="match status" value="1"/>
</dbReference>
<gene>
    <name evidence="8" type="ORF">D8M04_16450</name>
</gene>
<dbReference type="InterPro" id="IPR000297">
    <property type="entry name" value="PPIase_PpiC"/>
</dbReference>
<dbReference type="InterPro" id="IPR046357">
    <property type="entry name" value="PPIase_dom_sf"/>
</dbReference>
<dbReference type="SUPFAM" id="SSF54534">
    <property type="entry name" value="FKBP-like"/>
    <property type="match status" value="1"/>
</dbReference>
<evidence type="ECO:0000313" key="9">
    <source>
        <dbReference type="Proteomes" id="UP000270219"/>
    </source>
</evidence>
<dbReference type="PROSITE" id="PS50198">
    <property type="entry name" value="PPIC_PPIASE_2"/>
    <property type="match status" value="1"/>
</dbReference>